<feature type="signal peptide" evidence="2">
    <location>
        <begin position="1"/>
        <end position="22"/>
    </location>
</feature>
<gene>
    <name evidence="4" type="primary">sgp.S</name>
    <name evidence="4" type="synonym">sgp</name>
    <name evidence="4" type="synonym">sgp-a</name>
    <name evidence="4" type="synonym">sgp.L</name>
</gene>
<keyword evidence="3" id="KW-1185">Reference proteome</keyword>
<dbReference type="Proteomes" id="UP000186698">
    <property type="component" value="Chromosome 2S"/>
</dbReference>
<proteinExistence type="predicted"/>
<feature type="region of interest" description="Disordered" evidence="1">
    <location>
        <begin position="184"/>
        <end position="235"/>
    </location>
</feature>
<dbReference type="AlphaFoldDB" id="A0A8J1MCS9"/>
<dbReference type="CTD" id="378604"/>
<name>A0A8J1MCS9_XENLA</name>
<accession>A0A8J1MCS9</accession>
<evidence type="ECO:0000256" key="2">
    <source>
        <dbReference type="SAM" id="SignalP"/>
    </source>
</evidence>
<feature type="compositionally biased region" description="Basic residues" evidence="1">
    <location>
        <begin position="188"/>
        <end position="235"/>
    </location>
</feature>
<keyword evidence="2" id="KW-0732">Signal</keyword>
<sequence length="235" mass="25679">METMYHRFLCIPFLLILGLAQGQSKGLQTVTTFRTGLKPIDVTAIRTGLQPIATFHTGQKPIDVTAIRTGLQPIATFHTGLQPVDVTAIRTGLQPIATFHTGLQPVDVTAIRTGLQPIATFQTGVQRVSTFHGEPASTLQGSGSTVIKKIMVSSMNQPVSKNEGIVEVPPPSGGTHVITEEMNWHGGRNGHKMKKLGKKKHHKNRHGGKNHHKMKKIGKHHGGGRKFGKKHRHHK</sequence>
<evidence type="ECO:0000256" key="1">
    <source>
        <dbReference type="SAM" id="MobiDB-lite"/>
    </source>
</evidence>
<organism evidence="3 4">
    <name type="scientific">Xenopus laevis</name>
    <name type="common">African clawed frog</name>
    <dbReference type="NCBI Taxonomy" id="8355"/>
    <lineage>
        <taxon>Eukaryota</taxon>
        <taxon>Metazoa</taxon>
        <taxon>Chordata</taxon>
        <taxon>Craniata</taxon>
        <taxon>Vertebrata</taxon>
        <taxon>Euteleostomi</taxon>
        <taxon>Amphibia</taxon>
        <taxon>Batrachia</taxon>
        <taxon>Anura</taxon>
        <taxon>Pipoidea</taxon>
        <taxon>Pipidae</taxon>
        <taxon>Xenopodinae</taxon>
        <taxon>Xenopus</taxon>
        <taxon>Xenopus</taxon>
    </lineage>
</organism>
<feature type="chain" id="PRO_5035318564" evidence="2">
    <location>
        <begin position="23"/>
        <end position="235"/>
    </location>
</feature>
<evidence type="ECO:0000313" key="4">
    <source>
        <dbReference type="RefSeq" id="XP_041438895.1"/>
    </source>
</evidence>
<dbReference type="GeneID" id="378604"/>
<dbReference type="RefSeq" id="XP_041438895.1">
    <property type="nucleotide sequence ID" value="XM_041582961.1"/>
</dbReference>
<reference evidence="3" key="1">
    <citation type="submission" date="2024-06" db="UniProtKB">
        <authorList>
            <consortium name="RefSeq"/>
        </authorList>
    </citation>
    <scope>NUCLEOTIDE SEQUENCE [LARGE SCALE GENOMIC DNA]</scope>
    <source>
        <strain evidence="3">J_2021</strain>
    </source>
</reference>
<reference evidence="4" key="2">
    <citation type="submission" date="2025-08" db="UniProtKB">
        <authorList>
            <consortium name="RefSeq"/>
        </authorList>
    </citation>
    <scope>IDENTIFICATION</scope>
    <source>
        <strain evidence="4">J_2021</strain>
        <tissue evidence="4">Erythrocytes</tissue>
    </source>
</reference>
<evidence type="ECO:0000313" key="3">
    <source>
        <dbReference type="Proteomes" id="UP000186698"/>
    </source>
</evidence>
<protein>
    <submittedName>
        <fullName evidence="4">Skin granule protein isoform X1</fullName>
    </submittedName>
</protein>